<gene>
    <name evidence="3" type="ORF">KHB02_010105</name>
    <name evidence="2" type="ORF">KHB02_08085</name>
</gene>
<sequence>MERIKFIFTRIGVMVTSGVLILFGSFFFLVTLNIITVIYPSEGIHGLGAAVPNGISATIGVLLYNKRTSKNLRCTHITLMVFAILLDSFTFLTHKKLLLSIRLVYW</sequence>
<feature type="transmembrane region" description="Helical" evidence="1">
    <location>
        <begin position="44"/>
        <end position="64"/>
    </location>
</feature>
<accession>A0A942Y8L8</accession>
<evidence type="ECO:0000256" key="1">
    <source>
        <dbReference type="SAM" id="Phobius"/>
    </source>
</evidence>
<organism evidence="2">
    <name type="scientific">Neobacillus citreus</name>
    <dbReference type="NCBI Taxonomy" id="2833578"/>
    <lineage>
        <taxon>Bacteria</taxon>
        <taxon>Bacillati</taxon>
        <taxon>Bacillota</taxon>
        <taxon>Bacilli</taxon>
        <taxon>Bacillales</taxon>
        <taxon>Bacillaceae</taxon>
        <taxon>Neobacillus</taxon>
    </lineage>
</organism>
<name>A0A942Y8L8_9BACI</name>
<dbReference type="RefSeq" id="WP_213141209.1">
    <property type="nucleotide sequence ID" value="NZ_JAGYPE020000014.1"/>
</dbReference>
<comment type="caution">
    <text evidence="2">The sequence shown here is derived from an EMBL/GenBank/DDBJ whole genome shotgun (WGS) entry which is preliminary data.</text>
</comment>
<evidence type="ECO:0000313" key="3">
    <source>
        <dbReference type="EMBL" id="MCH6265878.1"/>
    </source>
</evidence>
<dbReference type="Proteomes" id="UP000677265">
    <property type="component" value="Unassembled WGS sequence"/>
</dbReference>
<reference evidence="2" key="1">
    <citation type="submission" date="2021-05" db="EMBL/GenBank/DDBJ databases">
        <title>Novel Bacillus species.</title>
        <authorList>
            <person name="Liu G."/>
        </authorList>
    </citation>
    <scope>NUCLEOTIDE SEQUENCE</scope>
    <source>
        <strain evidence="2 4">FJAT-50051</strain>
    </source>
</reference>
<dbReference type="EMBL" id="JAGYPE010000001">
    <property type="protein sequence ID" value="MBS4181358.1"/>
    <property type="molecule type" value="Genomic_DNA"/>
</dbReference>
<dbReference type="EMBL" id="JAGYPE020000014">
    <property type="protein sequence ID" value="MCH6265878.1"/>
    <property type="molecule type" value="Genomic_DNA"/>
</dbReference>
<evidence type="ECO:0000313" key="4">
    <source>
        <dbReference type="Proteomes" id="UP000677265"/>
    </source>
</evidence>
<keyword evidence="1" id="KW-0812">Transmembrane</keyword>
<dbReference type="AlphaFoldDB" id="A0A942Y8L8"/>
<keyword evidence="1" id="KW-1133">Transmembrane helix</keyword>
<keyword evidence="4" id="KW-1185">Reference proteome</keyword>
<feature type="transmembrane region" description="Helical" evidence="1">
    <location>
        <begin position="12"/>
        <end position="38"/>
    </location>
</feature>
<keyword evidence="1" id="KW-0472">Membrane</keyword>
<proteinExistence type="predicted"/>
<protein>
    <submittedName>
        <fullName evidence="2">Uncharacterized protein</fullName>
    </submittedName>
</protein>
<feature type="transmembrane region" description="Helical" evidence="1">
    <location>
        <begin position="76"/>
        <end position="94"/>
    </location>
</feature>
<evidence type="ECO:0000313" key="2">
    <source>
        <dbReference type="EMBL" id="MBS4181358.1"/>
    </source>
</evidence>